<keyword evidence="3 6" id="KW-0479">Metal-binding</keyword>
<organism evidence="9 10">
    <name type="scientific">Methylobacterium crusticola</name>
    <dbReference type="NCBI Taxonomy" id="1697972"/>
    <lineage>
        <taxon>Bacteria</taxon>
        <taxon>Pseudomonadati</taxon>
        <taxon>Pseudomonadota</taxon>
        <taxon>Alphaproteobacteria</taxon>
        <taxon>Hyphomicrobiales</taxon>
        <taxon>Methylobacteriaceae</taxon>
        <taxon>Methylobacterium</taxon>
    </lineage>
</organism>
<dbReference type="InterPro" id="IPR051395">
    <property type="entry name" value="Cytochrome_c_Peroxidase/MauG"/>
</dbReference>
<evidence type="ECO:0000256" key="2">
    <source>
        <dbReference type="ARBA" id="ARBA00022617"/>
    </source>
</evidence>
<keyword evidence="5 6" id="KW-0408">Iron</keyword>
<dbReference type="Gene3D" id="1.10.760.10">
    <property type="entry name" value="Cytochrome c-like domain"/>
    <property type="match status" value="2"/>
</dbReference>
<feature type="domain" description="Cytochrome c" evidence="8">
    <location>
        <begin position="220"/>
        <end position="320"/>
    </location>
</feature>
<dbReference type="SUPFAM" id="SSF46626">
    <property type="entry name" value="Cytochrome c"/>
    <property type="match status" value="2"/>
</dbReference>
<dbReference type="RefSeq" id="WP_238314308.1">
    <property type="nucleotide sequence ID" value="NZ_BPQH01000034.1"/>
</dbReference>
<dbReference type="PROSITE" id="PS51007">
    <property type="entry name" value="CYTC"/>
    <property type="match status" value="2"/>
</dbReference>
<accession>A0ABQ4R7Q0</accession>
<protein>
    <submittedName>
        <fullName evidence="9">Cytochrome c551 peroxidase</fullName>
    </submittedName>
</protein>
<evidence type="ECO:0000256" key="1">
    <source>
        <dbReference type="ARBA" id="ARBA00004196"/>
    </source>
</evidence>
<proteinExistence type="predicted"/>
<dbReference type="PANTHER" id="PTHR30600">
    <property type="entry name" value="CYTOCHROME C PEROXIDASE-RELATED"/>
    <property type="match status" value="1"/>
</dbReference>
<dbReference type="InterPro" id="IPR036909">
    <property type="entry name" value="Cyt_c-like_dom_sf"/>
</dbReference>
<dbReference type="InterPro" id="IPR009056">
    <property type="entry name" value="Cyt_c-like_dom"/>
</dbReference>
<name>A0ABQ4R7Q0_9HYPH</name>
<gene>
    <name evidence="9" type="primary">ccp_2</name>
    <name evidence="9" type="ORF">OPKNFCMD_6465</name>
</gene>
<feature type="domain" description="Cytochrome c" evidence="8">
    <location>
        <begin position="69"/>
        <end position="197"/>
    </location>
</feature>
<dbReference type="Proteomes" id="UP001055167">
    <property type="component" value="Unassembled WGS sequence"/>
</dbReference>
<keyword evidence="10" id="KW-1185">Reference proteome</keyword>
<evidence type="ECO:0000259" key="8">
    <source>
        <dbReference type="PROSITE" id="PS51007"/>
    </source>
</evidence>
<comment type="subcellular location">
    <subcellularLocation>
        <location evidence="1">Cell envelope</location>
    </subcellularLocation>
</comment>
<keyword evidence="9" id="KW-0575">Peroxidase</keyword>
<sequence>MGAADRCGTGGGGPGARPGRLRRLAAACAALLLAGAAEPAPDLPGPVPMAVPDQEPITPVPLPPAADPAVLALGERLFTDTRLSADGSRSCATCHDPRTNGADARRRSPALDGTASPFNTISVFNAALSYRLSWEGQFRTLEEQAASSIESRTALGARIGDVVDRLRADAALSRQFRGAFGRDPDRAALVGALATYERSLLTPDGRFDRWLRGDAGALTAEERQGYRDFKALGCVSCHQGANVGSNLLQRHGIFHPLAAEKPEVLRVPSLRNVAATPPYFHDGSAPTLREAVRRMGAAQLNQTLGDEQIDRLVAFLGTLTGRYQGRPVVPAPPDPP</sequence>
<feature type="compositionally biased region" description="Basic and acidic residues" evidence="7">
    <location>
        <begin position="95"/>
        <end position="106"/>
    </location>
</feature>
<keyword evidence="4" id="KW-0560">Oxidoreductase</keyword>
<dbReference type="GO" id="GO:0004601">
    <property type="term" value="F:peroxidase activity"/>
    <property type="evidence" value="ECO:0007669"/>
    <property type="project" value="UniProtKB-KW"/>
</dbReference>
<evidence type="ECO:0000256" key="5">
    <source>
        <dbReference type="ARBA" id="ARBA00023004"/>
    </source>
</evidence>
<evidence type="ECO:0000313" key="10">
    <source>
        <dbReference type="Proteomes" id="UP001055167"/>
    </source>
</evidence>
<reference evidence="9" key="1">
    <citation type="journal article" date="2021" name="Front. Microbiol.">
        <title>Comprehensive Comparative Genomics and Phenotyping of Methylobacterium Species.</title>
        <authorList>
            <person name="Alessa O."/>
            <person name="Ogura Y."/>
            <person name="Fujitani Y."/>
            <person name="Takami H."/>
            <person name="Hayashi T."/>
            <person name="Sahin N."/>
            <person name="Tani A."/>
        </authorList>
    </citation>
    <scope>NUCLEOTIDE SEQUENCE</scope>
    <source>
        <strain evidence="9">KCTC 52305</strain>
    </source>
</reference>
<evidence type="ECO:0000313" key="9">
    <source>
        <dbReference type="EMBL" id="GJD53688.1"/>
    </source>
</evidence>
<keyword evidence="2 6" id="KW-0349">Heme</keyword>
<comment type="caution">
    <text evidence="9">The sequence shown here is derived from an EMBL/GenBank/DDBJ whole genome shotgun (WGS) entry which is preliminary data.</text>
</comment>
<evidence type="ECO:0000256" key="3">
    <source>
        <dbReference type="ARBA" id="ARBA00022723"/>
    </source>
</evidence>
<evidence type="ECO:0000256" key="7">
    <source>
        <dbReference type="SAM" id="MobiDB-lite"/>
    </source>
</evidence>
<reference evidence="9" key="2">
    <citation type="submission" date="2021-08" db="EMBL/GenBank/DDBJ databases">
        <authorList>
            <person name="Tani A."/>
            <person name="Ola A."/>
            <person name="Ogura Y."/>
            <person name="Katsura K."/>
            <person name="Hayashi T."/>
        </authorList>
    </citation>
    <scope>NUCLEOTIDE SEQUENCE</scope>
    <source>
        <strain evidence="9">KCTC 52305</strain>
    </source>
</reference>
<feature type="region of interest" description="Disordered" evidence="7">
    <location>
        <begin position="88"/>
        <end position="111"/>
    </location>
</feature>
<dbReference type="PANTHER" id="PTHR30600:SF7">
    <property type="entry name" value="CYTOCHROME C PEROXIDASE-RELATED"/>
    <property type="match status" value="1"/>
</dbReference>
<dbReference type="Pfam" id="PF03150">
    <property type="entry name" value="CCP_MauG"/>
    <property type="match status" value="1"/>
</dbReference>
<dbReference type="InterPro" id="IPR004852">
    <property type="entry name" value="Di-haem_cyt_c_peroxidsae"/>
</dbReference>
<dbReference type="Pfam" id="PF13442">
    <property type="entry name" value="Cytochrome_CBB3"/>
    <property type="match status" value="1"/>
</dbReference>
<evidence type="ECO:0000256" key="4">
    <source>
        <dbReference type="ARBA" id="ARBA00023002"/>
    </source>
</evidence>
<evidence type="ECO:0000256" key="6">
    <source>
        <dbReference type="PROSITE-ProRule" id="PRU00433"/>
    </source>
</evidence>
<dbReference type="EMBL" id="BPQH01000034">
    <property type="protein sequence ID" value="GJD53688.1"/>
    <property type="molecule type" value="Genomic_DNA"/>
</dbReference>